<reference evidence="3 4" key="1">
    <citation type="journal article" date="2011" name="Science">
        <title>The Selaginella genome identifies genetic changes associated with the evolution of vascular plants.</title>
        <authorList>
            <person name="Banks J.A."/>
            <person name="Nishiyama T."/>
            <person name="Hasebe M."/>
            <person name="Bowman J.L."/>
            <person name="Gribskov M."/>
            <person name="dePamphilis C."/>
            <person name="Albert V.A."/>
            <person name="Aono N."/>
            <person name="Aoyama T."/>
            <person name="Ambrose B.A."/>
            <person name="Ashton N.W."/>
            <person name="Axtell M.J."/>
            <person name="Barker E."/>
            <person name="Barker M.S."/>
            <person name="Bennetzen J.L."/>
            <person name="Bonawitz N.D."/>
            <person name="Chapple C."/>
            <person name="Cheng C."/>
            <person name="Correa L.G."/>
            <person name="Dacre M."/>
            <person name="DeBarry J."/>
            <person name="Dreyer I."/>
            <person name="Elias M."/>
            <person name="Engstrom E.M."/>
            <person name="Estelle M."/>
            <person name="Feng L."/>
            <person name="Finet C."/>
            <person name="Floyd S.K."/>
            <person name="Frommer W.B."/>
            <person name="Fujita T."/>
            <person name="Gramzow L."/>
            <person name="Gutensohn M."/>
            <person name="Harholt J."/>
            <person name="Hattori M."/>
            <person name="Heyl A."/>
            <person name="Hirai T."/>
            <person name="Hiwatashi Y."/>
            <person name="Ishikawa M."/>
            <person name="Iwata M."/>
            <person name="Karol K.G."/>
            <person name="Koehler B."/>
            <person name="Kolukisaoglu U."/>
            <person name="Kubo M."/>
            <person name="Kurata T."/>
            <person name="Lalonde S."/>
            <person name="Li K."/>
            <person name="Li Y."/>
            <person name="Litt A."/>
            <person name="Lyons E."/>
            <person name="Manning G."/>
            <person name="Maruyama T."/>
            <person name="Michael T.P."/>
            <person name="Mikami K."/>
            <person name="Miyazaki S."/>
            <person name="Morinaga S."/>
            <person name="Murata T."/>
            <person name="Mueller-Roeber B."/>
            <person name="Nelson D.R."/>
            <person name="Obara M."/>
            <person name="Oguri Y."/>
            <person name="Olmstead R.G."/>
            <person name="Onodera N."/>
            <person name="Petersen B.L."/>
            <person name="Pils B."/>
            <person name="Prigge M."/>
            <person name="Rensing S.A."/>
            <person name="Riano-Pachon D.M."/>
            <person name="Roberts A.W."/>
            <person name="Sato Y."/>
            <person name="Scheller H.V."/>
            <person name="Schulz B."/>
            <person name="Schulz C."/>
            <person name="Shakirov E.V."/>
            <person name="Shibagaki N."/>
            <person name="Shinohara N."/>
            <person name="Shippen D.E."/>
            <person name="Soerensen I."/>
            <person name="Sotooka R."/>
            <person name="Sugimoto N."/>
            <person name="Sugita M."/>
            <person name="Sumikawa N."/>
            <person name="Tanurdzic M."/>
            <person name="Theissen G."/>
            <person name="Ulvskov P."/>
            <person name="Wakazuki S."/>
            <person name="Weng J.K."/>
            <person name="Willats W.W."/>
            <person name="Wipf D."/>
            <person name="Wolf P.G."/>
            <person name="Yang L."/>
            <person name="Zimmer A.D."/>
            <person name="Zhu Q."/>
            <person name="Mitros T."/>
            <person name="Hellsten U."/>
            <person name="Loque D."/>
            <person name="Otillar R."/>
            <person name="Salamov A."/>
            <person name="Schmutz J."/>
            <person name="Shapiro H."/>
            <person name="Lindquist E."/>
            <person name="Lucas S."/>
            <person name="Rokhsar D."/>
            <person name="Grigoriev I.V."/>
        </authorList>
    </citation>
    <scope>NUCLEOTIDE SEQUENCE [LARGE SCALE GENOMIC DNA]</scope>
</reference>
<dbReference type="InParanoid" id="D8S3F3"/>
<dbReference type="PANTHER" id="PTHR47926:SF533">
    <property type="entry name" value="DYW DOMAIN-CONTAINING PROTEIN"/>
    <property type="match status" value="1"/>
</dbReference>
<protein>
    <recommendedName>
        <fullName evidence="5">Pentacotripeptide-repeat region of PRORP domain-containing protein</fullName>
    </recommendedName>
</protein>
<dbReference type="InterPro" id="IPR046960">
    <property type="entry name" value="PPR_At4g14850-like_plant"/>
</dbReference>
<dbReference type="GO" id="GO:0009451">
    <property type="term" value="P:RNA modification"/>
    <property type="evidence" value="ECO:0007669"/>
    <property type="project" value="InterPro"/>
</dbReference>
<dbReference type="SUPFAM" id="SSF48452">
    <property type="entry name" value="TPR-like"/>
    <property type="match status" value="1"/>
</dbReference>
<dbReference type="STRING" id="88036.D8S3F3"/>
<dbReference type="PROSITE" id="PS51375">
    <property type="entry name" value="PPR"/>
    <property type="match status" value="2"/>
</dbReference>
<keyword evidence="1" id="KW-0677">Repeat</keyword>
<feature type="repeat" description="PPR" evidence="2">
    <location>
        <begin position="34"/>
        <end position="68"/>
    </location>
</feature>
<dbReference type="GO" id="GO:0003723">
    <property type="term" value="F:RNA binding"/>
    <property type="evidence" value="ECO:0007669"/>
    <property type="project" value="InterPro"/>
</dbReference>
<dbReference type="Proteomes" id="UP000001514">
    <property type="component" value="Unassembled WGS sequence"/>
</dbReference>
<proteinExistence type="predicted"/>
<organism evidence="4">
    <name type="scientific">Selaginella moellendorffii</name>
    <name type="common">Spikemoss</name>
    <dbReference type="NCBI Taxonomy" id="88036"/>
    <lineage>
        <taxon>Eukaryota</taxon>
        <taxon>Viridiplantae</taxon>
        <taxon>Streptophyta</taxon>
        <taxon>Embryophyta</taxon>
        <taxon>Tracheophyta</taxon>
        <taxon>Lycopodiopsida</taxon>
        <taxon>Selaginellales</taxon>
        <taxon>Selaginellaceae</taxon>
        <taxon>Selaginella</taxon>
    </lineage>
</organism>
<gene>
    <name evidence="3" type="ORF">SELMODRAFT_55007</name>
</gene>
<evidence type="ECO:0000256" key="2">
    <source>
        <dbReference type="PROSITE-ProRule" id="PRU00708"/>
    </source>
</evidence>
<keyword evidence="4" id="KW-1185">Reference proteome</keyword>
<evidence type="ECO:0000313" key="3">
    <source>
        <dbReference type="EMBL" id="EFJ21097.1"/>
    </source>
</evidence>
<dbReference type="NCBIfam" id="TIGR00756">
    <property type="entry name" value="PPR"/>
    <property type="match status" value="1"/>
</dbReference>
<feature type="non-terminal residue" evidence="3">
    <location>
        <position position="1"/>
    </location>
</feature>
<dbReference type="Gramene" id="EFJ21097">
    <property type="protein sequence ID" value="EFJ21097"/>
    <property type="gene ID" value="SELMODRAFT_55007"/>
</dbReference>
<accession>D8S3F3</accession>
<sequence>EWNVVLATVAMQMYSGMSDLVGVRRTFIGSLERDIVAWNTLISALVFNGHCQEALEFFPKMPEWSIVSWNLRLNCYAQVYGVDQAKRIFDAMPAQDITSWNLMATAYARTMQLDRAVEILKKIPARNMASWNLTVAAHAGKGDFYSAVECFSSMPEWDLVSLNTMIAIHAQKLDLQSARDLFDCMPKRDLVTWNTMIHANATMETPWASGNSIEIMAIHGVLPHGAAMLSVLKSCAHSGSLPGAWKRFLSMAADRDIPPSREHYCAMIHILASAGQLDEAHRLINSMPYSSDYESLAAMLGACKLHQDVGRGMEIADQILDSE</sequence>
<dbReference type="Gene3D" id="1.25.40.10">
    <property type="entry name" value="Tetratricopeptide repeat domain"/>
    <property type="match status" value="3"/>
</dbReference>
<feature type="repeat" description="PPR" evidence="2">
    <location>
        <begin position="96"/>
        <end position="130"/>
    </location>
</feature>
<evidence type="ECO:0000256" key="1">
    <source>
        <dbReference type="ARBA" id="ARBA00022737"/>
    </source>
</evidence>
<dbReference type="Pfam" id="PF01535">
    <property type="entry name" value="PPR"/>
    <property type="match status" value="5"/>
</dbReference>
<dbReference type="AlphaFoldDB" id="D8S3F3"/>
<dbReference type="HOGENOM" id="CLU_002706_0_0_1"/>
<name>D8S3F3_SELML</name>
<dbReference type="KEGG" id="smo:SELMODRAFT_55007"/>
<evidence type="ECO:0000313" key="4">
    <source>
        <dbReference type="Proteomes" id="UP000001514"/>
    </source>
</evidence>
<dbReference type="InterPro" id="IPR011990">
    <property type="entry name" value="TPR-like_helical_dom_sf"/>
</dbReference>
<dbReference type="PANTHER" id="PTHR47926">
    <property type="entry name" value="PENTATRICOPEPTIDE REPEAT-CONTAINING PROTEIN"/>
    <property type="match status" value="1"/>
</dbReference>
<dbReference type="InterPro" id="IPR002885">
    <property type="entry name" value="PPR_rpt"/>
</dbReference>
<dbReference type="EMBL" id="GL377600">
    <property type="protein sequence ID" value="EFJ21097.1"/>
    <property type="molecule type" value="Genomic_DNA"/>
</dbReference>
<evidence type="ECO:0008006" key="5">
    <source>
        <dbReference type="Google" id="ProtNLM"/>
    </source>
</evidence>
<feature type="non-terminal residue" evidence="3">
    <location>
        <position position="323"/>
    </location>
</feature>
<dbReference type="eggNOG" id="KOG4197">
    <property type="taxonomic scope" value="Eukaryota"/>
</dbReference>